<gene>
    <name evidence="1" type="ORF">BN381_260002</name>
</gene>
<dbReference type="EMBL" id="CANL01000019">
    <property type="protein sequence ID" value="CCM63629.1"/>
    <property type="molecule type" value="Genomic_DNA"/>
</dbReference>
<dbReference type="HOGENOM" id="CLU_1861551_0_0_11"/>
<dbReference type="Proteomes" id="UP000018291">
    <property type="component" value="Unassembled WGS sequence"/>
</dbReference>
<name>R4YYH4_9ACTN</name>
<proteinExistence type="predicted"/>
<dbReference type="eggNOG" id="COG4974">
    <property type="taxonomic scope" value="Bacteria"/>
</dbReference>
<evidence type="ECO:0000313" key="1">
    <source>
        <dbReference type="EMBL" id="CCM63629.1"/>
    </source>
</evidence>
<keyword evidence="2" id="KW-1185">Reference proteome</keyword>
<dbReference type="AlphaFoldDB" id="R4YYH4"/>
<evidence type="ECO:0008006" key="3">
    <source>
        <dbReference type="Google" id="ProtNLM"/>
    </source>
</evidence>
<evidence type="ECO:0000313" key="2">
    <source>
        <dbReference type="Proteomes" id="UP000018291"/>
    </source>
</evidence>
<protein>
    <recommendedName>
        <fullName evidence="3">Core-binding (CB) domain-containing protein</fullName>
    </recommendedName>
</protein>
<accession>R4YYH4</accession>
<reference evidence="1 2" key="1">
    <citation type="journal article" date="2013" name="ISME J.">
        <title>Metabolic model for the filamentous 'Candidatus Microthrix parvicella' based on genomic and metagenomic analyses.</title>
        <authorList>
            <person name="Jon McIlroy S."/>
            <person name="Kristiansen R."/>
            <person name="Albertsen M."/>
            <person name="Michael Karst S."/>
            <person name="Rossetti S."/>
            <person name="Lund Nielsen J."/>
            <person name="Tandoi V."/>
            <person name="James Seviour R."/>
            <person name="Nielsen P.H."/>
        </authorList>
    </citation>
    <scope>NUCLEOTIDE SEQUENCE [LARGE SCALE GENOMIC DNA]</scope>
    <source>
        <strain evidence="1 2">RN1</strain>
    </source>
</reference>
<organism evidence="1 2">
    <name type="scientific">Candidatus Neomicrothrix parvicella RN1</name>
    <dbReference type="NCBI Taxonomy" id="1229780"/>
    <lineage>
        <taxon>Bacteria</taxon>
        <taxon>Bacillati</taxon>
        <taxon>Actinomycetota</taxon>
        <taxon>Acidimicrobiia</taxon>
        <taxon>Acidimicrobiales</taxon>
        <taxon>Microthrixaceae</taxon>
        <taxon>Candidatus Neomicrothrix</taxon>
    </lineage>
</organism>
<sequence length="137" mass="14083">MGMLGATLENVAGRRCAVSAHGLRVITGAAVAAASPLDADAFQAVCVEGFVASWTARGFSPITIENHTGVLERFLGLLEIPAWEARPEDVDRVRSGVGGSWCGGVDTARLCAGVQGLPPVSGGSQGCGDRGHVRRDP</sequence>
<comment type="caution">
    <text evidence="1">The sequence shown here is derived from an EMBL/GenBank/DDBJ whole genome shotgun (WGS) entry which is preliminary data.</text>
</comment>